<dbReference type="EMBL" id="BFAA01004134">
    <property type="protein sequence ID" value="GCB64757.1"/>
    <property type="molecule type" value="Genomic_DNA"/>
</dbReference>
<protein>
    <recommendedName>
        <fullName evidence="7">TM7S3/TM198-like domain-containing protein</fullName>
    </recommendedName>
</protein>
<evidence type="ECO:0000256" key="2">
    <source>
        <dbReference type="ARBA" id="ARBA00022692"/>
    </source>
</evidence>
<keyword evidence="2 5" id="KW-0812">Transmembrane</keyword>
<dbReference type="InterPro" id="IPR025256">
    <property type="entry name" value="TM7S3/TM198-like_dom"/>
</dbReference>
<dbReference type="AlphaFoldDB" id="A0A401NV74"/>
<feature type="domain" description="TM7S3/TM198-like" evidence="7">
    <location>
        <begin position="305"/>
        <end position="510"/>
    </location>
</feature>
<keyword evidence="6" id="KW-0732">Signal</keyword>
<feature type="signal peptide" evidence="6">
    <location>
        <begin position="1"/>
        <end position="19"/>
    </location>
</feature>
<organism evidence="8 9">
    <name type="scientific">Scyliorhinus torazame</name>
    <name type="common">Cloudy catshark</name>
    <name type="synonym">Catulus torazame</name>
    <dbReference type="NCBI Taxonomy" id="75743"/>
    <lineage>
        <taxon>Eukaryota</taxon>
        <taxon>Metazoa</taxon>
        <taxon>Chordata</taxon>
        <taxon>Craniata</taxon>
        <taxon>Vertebrata</taxon>
        <taxon>Chondrichthyes</taxon>
        <taxon>Elasmobranchii</taxon>
        <taxon>Galeomorphii</taxon>
        <taxon>Galeoidea</taxon>
        <taxon>Carcharhiniformes</taxon>
        <taxon>Scyliorhinidae</taxon>
        <taxon>Scyliorhinus</taxon>
    </lineage>
</organism>
<dbReference type="PANTHER" id="PTHR15937">
    <property type="entry name" value="TRANSMEMBRANE 7 SUPERFAMILY MEMBER 3"/>
    <property type="match status" value="1"/>
</dbReference>
<comment type="subcellular location">
    <subcellularLocation>
        <location evidence="1">Membrane</location>
        <topology evidence="1">Multi-pass membrane protein</topology>
    </subcellularLocation>
</comment>
<feature type="transmembrane region" description="Helical" evidence="5">
    <location>
        <begin position="439"/>
        <end position="459"/>
    </location>
</feature>
<gene>
    <name evidence="8" type="ORF">scyTo_0009862</name>
</gene>
<evidence type="ECO:0000259" key="7">
    <source>
        <dbReference type="Pfam" id="PF13886"/>
    </source>
</evidence>
<dbReference type="STRING" id="75743.A0A401NV74"/>
<dbReference type="GO" id="GO:0005886">
    <property type="term" value="C:plasma membrane"/>
    <property type="evidence" value="ECO:0007669"/>
    <property type="project" value="TreeGrafter"/>
</dbReference>
<evidence type="ECO:0000256" key="6">
    <source>
        <dbReference type="SAM" id="SignalP"/>
    </source>
</evidence>
<reference evidence="8 9" key="1">
    <citation type="journal article" date="2018" name="Nat. Ecol. Evol.">
        <title>Shark genomes provide insights into elasmobranch evolution and the origin of vertebrates.</title>
        <authorList>
            <person name="Hara Y"/>
            <person name="Yamaguchi K"/>
            <person name="Onimaru K"/>
            <person name="Kadota M"/>
            <person name="Koyanagi M"/>
            <person name="Keeley SD"/>
            <person name="Tatsumi K"/>
            <person name="Tanaka K"/>
            <person name="Motone F"/>
            <person name="Kageyama Y"/>
            <person name="Nozu R"/>
            <person name="Adachi N"/>
            <person name="Nishimura O"/>
            <person name="Nakagawa R"/>
            <person name="Tanegashima C"/>
            <person name="Kiyatake I"/>
            <person name="Matsumoto R"/>
            <person name="Murakumo K"/>
            <person name="Nishida K"/>
            <person name="Terakita A"/>
            <person name="Kuratani S"/>
            <person name="Sato K"/>
            <person name="Hyodo S Kuraku.S."/>
        </authorList>
    </citation>
    <scope>NUCLEOTIDE SEQUENCE [LARGE SCALE GENOMIC DNA]</scope>
</reference>
<dbReference type="PANTHER" id="PTHR15937:SF3">
    <property type="entry name" value="TRANSMEMBRANE 7 SUPERFAMILY MEMBER 3"/>
    <property type="match status" value="1"/>
</dbReference>
<proteinExistence type="predicted"/>
<feature type="transmembrane region" description="Helical" evidence="5">
    <location>
        <begin position="383"/>
        <end position="401"/>
    </location>
</feature>
<comment type="caution">
    <text evidence="8">The sequence shown here is derived from an EMBL/GenBank/DDBJ whole genome shotgun (WGS) entry which is preliminary data.</text>
</comment>
<dbReference type="OrthoDB" id="5967337at2759"/>
<name>A0A401NV74_SCYTO</name>
<dbReference type="Pfam" id="PF13886">
    <property type="entry name" value="TM7S3_TM198"/>
    <property type="match status" value="1"/>
</dbReference>
<evidence type="ECO:0000256" key="3">
    <source>
        <dbReference type="ARBA" id="ARBA00022989"/>
    </source>
</evidence>
<feature type="chain" id="PRO_5019531227" description="TM7S3/TM198-like domain-containing protein" evidence="6">
    <location>
        <begin position="20"/>
        <end position="547"/>
    </location>
</feature>
<feature type="transmembrane region" description="Helical" evidence="5">
    <location>
        <begin position="299"/>
        <end position="320"/>
    </location>
</feature>
<feature type="transmembrane region" description="Helical" evidence="5">
    <location>
        <begin position="355"/>
        <end position="376"/>
    </location>
</feature>
<feature type="transmembrane region" description="Helical" evidence="5">
    <location>
        <begin position="413"/>
        <end position="432"/>
    </location>
</feature>
<sequence length="547" mass="60282">MRLCAVELLLAAASGMLSAQSYSSRGLAGGAGSAPPRAAAGYIKIPLLEPVSVLLEPNECKRIVVTNISSQTAFVIAQVYTHMQDVMVSLSPSFPADASYTSPSAGVVLTLTPATFFIRAGEEMVSAVLFALSYTALDPIPGACNTEFSLENDPNLHLTYDRYETAVTFAPANLGTVRQLAPPACDVKTDVHTRWRLTYDIYQYFLPESDLTMESLSKGMNKMSSVQEIERNGIKITTRNSFQQSITYGNSYIGTGVIYNVIVRDPHLKTSASYAPVSTYACSLSSEGYPCKNSDKNVVYIKVLCTVIGVYGLILCLIGHRIFEAEFLFFGFLIFGFMSFVLVTRFSALNFIHRLTITVAAGLLGGVIVTLIRCILGIPVPCVAFVGMVLGFLVAAIVFFTPLANFTIFRNDINFWIIFCCVMLVVPTVLILRPRALNIITCALVGSYAVIVAIGVYVYTSLTYIVLNVIKRTIHPDFAKVESDAPFQRTDFILTSIWAMLFVSGVSLQFILERNRLPFPPCPYDNWRRRRNTTYGERTPLLRPPDI</sequence>
<evidence type="ECO:0000313" key="8">
    <source>
        <dbReference type="EMBL" id="GCB64757.1"/>
    </source>
</evidence>
<accession>A0A401NV74</accession>
<evidence type="ECO:0000313" key="9">
    <source>
        <dbReference type="Proteomes" id="UP000288216"/>
    </source>
</evidence>
<keyword evidence="3 5" id="KW-1133">Transmembrane helix</keyword>
<feature type="transmembrane region" description="Helical" evidence="5">
    <location>
        <begin position="492"/>
        <end position="512"/>
    </location>
</feature>
<evidence type="ECO:0000256" key="1">
    <source>
        <dbReference type="ARBA" id="ARBA00004141"/>
    </source>
</evidence>
<dbReference type="Proteomes" id="UP000288216">
    <property type="component" value="Unassembled WGS sequence"/>
</dbReference>
<keyword evidence="4 5" id="KW-0472">Membrane</keyword>
<dbReference type="GO" id="GO:0043069">
    <property type="term" value="P:negative regulation of programmed cell death"/>
    <property type="evidence" value="ECO:0007669"/>
    <property type="project" value="TreeGrafter"/>
</dbReference>
<dbReference type="InterPro" id="IPR042502">
    <property type="entry name" value="TM7SF3"/>
</dbReference>
<evidence type="ECO:0000256" key="5">
    <source>
        <dbReference type="SAM" id="Phobius"/>
    </source>
</evidence>
<evidence type="ECO:0000256" key="4">
    <source>
        <dbReference type="ARBA" id="ARBA00023136"/>
    </source>
</evidence>
<feature type="transmembrane region" description="Helical" evidence="5">
    <location>
        <begin position="327"/>
        <end position="349"/>
    </location>
</feature>
<keyword evidence="9" id="KW-1185">Reference proteome</keyword>
<dbReference type="Pfam" id="PF25992">
    <property type="entry name" value="Ig_TM7SF3_N"/>
    <property type="match status" value="1"/>
</dbReference>
<dbReference type="OMA" id="TRWTSGD"/>